<comment type="caution">
    <text evidence="1">The sequence shown here is derived from an EMBL/GenBank/DDBJ whole genome shotgun (WGS) entry which is preliminary data.</text>
</comment>
<evidence type="ECO:0000313" key="1">
    <source>
        <dbReference type="EMBL" id="KAJ7195333.1"/>
    </source>
</evidence>
<proteinExistence type="predicted"/>
<gene>
    <name evidence="1" type="ORF">GGX14DRAFT_311570</name>
</gene>
<protein>
    <recommendedName>
        <fullName evidence="3">Reverse transcriptase zinc-binding domain-containing protein</fullName>
    </recommendedName>
</protein>
<accession>A0AAD6Y3X1</accession>
<evidence type="ECO:0000313" key="2">
    <source>
        <dbReference type="Proteomes" id="UP001219525"/>
    </source>
</evidence>
<evidence type="ECO:0008006" key="3">
    <source>
        <dbReference type="Google" id="ProtNLM"/>
    </source>
</evidence>
<keyword evidence="2" id="KW-1185">Reference proteome</keyword>
<feature type="non-terminal residue" evidence="1">
    <location>
        <position position="190"/>
    </location>
</feature>
<organism evidence="1 2">
    <name type="scientific">Mycena pura</name>
    <dbReference type="NCBI Taxonomy" id="153505"/>
    <lineage>
        <taxon>Eukaryota</taxon>
        <taxon>Fungi</taxon>
        <taxon>Dikarya</taxon>
        <taxon>Basidiomycota</taxon>
        <taxon>Agaricomycotina</taxon>
        <taxon>Agaricomycetes</taxon>
        <taxon>Agaricomycetidae</taxon>
        <taxon>Agaricales</taxon>
        <taxon>Marasmiineae</taxon>
        <taxon>Mycenaceae</taxon>
        <taxon>Mycena</taxon>
    </lineage>
</organism>
<dbReference type="AlphaFoldDB" id="A0AAD6Y3X1"/>
<dbReference type="EMBL" id="JARJCW010000091">
    <property type="protein sequence ID" value="KAJ7195333.1"/>
    <property type="molecule type" value="Genomic_DNA"/>
</dbReference>
<reference evidence="1" key="1">
    <citation type="submission" date="2023-03" db="EMBL/GenBank/DDBJ databases">
        <title>Massive genome expansion in bonnet fungi (Mycena s.s.) driven by repeated elements and novel gene families across ecological guilds.</title>
        <authorList>
            <consortium name="Lawrence Berkeley National Laboratory"/>
            <person name="Harder C.B."/>
            <person name="Miyauchi S."/>
            <person name="Viragh M."/>
            <person name="Kuo A."/>
            <person name="Thoen E."/>
            <person name="Andreopoulos B."/>
            <person name="Lu D."/>
            <person name="Skrede I."/>
            <person name="Drula E."/>
            <person name="Henrissat B."/>
            <person name="Morin E."/>
            <person name="Kohler A."/>
            <person name="Barry K."/>
            <person name="LaButti K."/>
            <person name="Morin E."/>
            <person name="Salamov A."/>
            <person name="Lipzen A."/>
            <person name="Mereny Z."/>
            <person name="Hegedus B."/>
            <person name="Baldrian P."/>
            <person name="Stursova M."/>
            <person name="Weitz H."/>
            <person name="Taylor A."/>
            <person name="Grigoriev I.V."/>
            <person name="Nagy L.G."/>
            <person name="Martin F."/>
            <person name="Kauserud H."/>
        </authorList>
    </citation>
    <scope>NUCLEOTIDE SEQUENCE</scope>
    <source>
        <strain evidence="1">9144</strain>
    </source>
</reference>
<sequence>FLWKGVHNALKIGSFWTHIPECEDRAVCADCGVLEDLDHILIRCESPGRALIWRAAETLWKERETEWPEVSLGTVLGCGLAEFRDGQGKINQGARRLYRILISESAYLIWRLRNERVIDRAGEPASEEEIERKFKFVINQRLQMDKVLANRPRKGKRPALPAKLALATWSGILDDAHSLPADWLREPRVL</sequence>
<name>A0AAD6Y3X1_9AGAR</name>
<feature type="non-terminal residue" evidence="1">
    <location>
        <position position="1"/>
    </location>
</feature>
<dbReference type="Proteomes" id="UP001219525">
    <property type="component" value="Unassembled WGS sequence"/>
</dbReference>